<dbReference type="GO" id="GO:0016787">
    <property type="term" value="F:hydrolase activity"/>
    <property type="evidence" value="ECO:0007669"/>
    <property type="project" value="UniProtKB-KW"/>
</dbReference>
<evidence type="ECO:0000259" key="1">
    <source>
        <dbReference type="Pfam" id="PF20629"/>
    </source>
</evidence>
<accession>E6PYG9</accession>
<dbReference type="Pfam" id="PF20629">
    <property type="entry name" value="GD_AH_C"/>
    <property type="match status" value="1"/>
</dbReference>
<dbReference type="InterPro" id="IPR052172">
    <property type="entry name" value="UxaA_altronate/galactarate_dh"/>
</dbReference>
<sequence>MKLATNHALAERMPDIIDLDTSPILRGESSLAEMGEHILELVLAIASGDTLTKAELLRQDDFIPWKRGVSL</sequence>
<dbReference type="InterPro" id="IPR048332">
    <property type="entry name" value="GD_AH_C"/>
</dbReference>
<dbReference type="PANTHER" id="PTHR30536:SF5">
    <property type="entry name" value="ALTRONATE DEHYDRATASE"/>
    <property type="match status" value="1"/>
</dbReference>
<comment type="caution">
    <text evidence="2">The sequence shown here is derived from an EMBL/GenBank/DDBJ whole genome shotgun (WGS) entry which is preliminary data.</text>
</comment>
<reference evidence="2" key="1">
    <citation type="submission" date="2009-10" db="EMBL/GenBank/DDBJ databases">
        <title>Diversity of trophic interactions inside an arsenic-rich microbial ecosystem.</title>
        <authorList>
            <person name="Bertin P.N."/>
            <person name="Heinrich-Salmeron A."/>
            <person name="Pelletier E."/>
            <person name="Goulhen-Chollet F."/>
            <person name="Arsene-Ploetze F."/>
            <person name="Gallien S."/>
            <person name="Calteau A."/>
            <person name="Vallenet D."/>
            <person name="Casiot C."/>
            <person name="Chane-Woon-Ming B."/>
            <person name="Giloteaux L."/>
            <person name="Barakat M."/>
            <person name="Bonnefoy V."/>
            <person name="Bruneel O."/>
            <person name="Chandler M."/>
            <person name="Cleiss J."/>
            <person name="Duran R."/>
            <person name="Elbaz-Poulichet F."/>
            <person name="Fonknechten N."/>
            <person name="Lauga B."/>
            <person name="Mornico D."/>
            <person name="Ortet P."/>
            <person name="Schaeffer C."/>
            <person name="Siguier P."/>
            <person name="Alexander Thil Smith A."/>
            <person name="Van Dorsselaer A."/>
            <person name="Weissenbach J."/>
            <person name="Medigue C."/>
            <person name="Le Paslier D."/>
        </authorList>
    </citation>
    <scope>NUCLEOTIDE SEQUENCE</scope>
</reference>
<name>E6PYG9_9ZZZZ</name>
<keyword evidence="2" id="KW-0378">Hydrolase</keyword>
<gene>
    <name evidence="2" type="ORF">CARN3_0952</name>
</gene>
<dbReference type="GO" id="GO:0019698">
    <property type="term" value="P:D-galacturonate catabolic process"/>
    <property type="evidence" value="ECO:0007669"/>
    <property type="project" value="TreeGrafter"/>
</dbReference>
<protein>
    <submittedName>
        <fullName evidence="2">Altronate hydrolase</fullName>
    </submittedName>
</protein>
<evidence type="ECO:0000313" key="2">
    <source>
        <dbReference type="EMBL" id="CBH99978.1"/>
    </source>
</evidence>
<dbReference type="PANTHER" id="PTHR30536">
    <property type="entry name" value="ALTRONATE/GALACTARATE DEHYDRATASE"/>
    <property type="match status" value="1"/>
</dbReference>
<organism evidence="2">
    <name type="scientific">mine drainage metagenome</name>
    <dbReference type="NCBI Taxonomy" id="410659"/>
    <lineage>
        <taxon>unclassified sequences</taxon>
        <taxon>metagenomes</taxon>
        <taxon>ecological metagenomes</taxon>
    </lineage>
</organism>
<dbReference type="AlphaFoldDB" id="E6PYG9"/>
<proteinExistence type="predicted"/>
<dbReference type="EMBL" id="CABN01000078">
    <property type="protein sequence ID" value="CBH99978.1"/>
    <property type="molecule type" value="Genomic_DNA"/>
</dbReference>
<feature type="domain" description="D-galactarate/Altronate dehydratase C-terminal" evidence="1">
    <location>
        <begin position="1"/>
        <end position="69"/>
    </location>
</feature>